<dbReference type="SUPFAM" id="SSF47005">
    <property type="entry name" value="Peripheral subunit-binding domain of 2-oxo acid dehydrogenase complex"/>
    <property type="match status" value="1"/>
</dbReference>
<dbReference type="Gene3D" id="3.30.559.10">
    <property type="entry name" value="Chloramphenicol acetyltransferase-like domain"/>
    <property type="match status" value="1"/>
</dbReference>
<dbReference type="Proteomes" id="UP001157034">
    <property type="component" value="Unassembled WGS sequence"/>
</dbReference>
<gene>
    <name evidence="8" type="primary">pdhB</name>
    <name evidence="8" type="ORF">GCM10025881_26970</name>
</gene>
<dbReference type="InterPro" id="IPR036625">
    <property type="entry name" value="E3-bd_dom_sf"/>
</dbReference>
<dbReference type="RefSeq" id="WP_284254565.1">
    <property type="nucleotide sequence ID" value="NZ_BAAAQO010000001.1"/>
</dbReference>
<dbReference type="InterPro" id="IPR001078">
    <property type="entry name" value="2-oxoacid_DH_actylTfrase"/>
</dbReference>
<keyword evidence="3 4" id="KW-0450">Lipoyl</keyword>
<feature type="region of interest" description="Disordered" evidence="5">
    <location>
        <begin position="184"/>
        <end position="205"/>
    </location>
</feature>
<feature type="domain" description="Peripheral subunit-binding (PSBD)" evidence="7">
    <location>
        <begin position="148"/>
        <end position="185"/>
    </location>
</feature>
<dbReference type="EC" id="2.3.1.-" evidence="4"/>
<evidence type="ECO:0000313" key="8">
    <source>
        <dbReference type="EMBL" id="GMA95873.1"/>
    </source>
</evidence>
<evidence type="ECO:0000256" key="4">
    <source>
        <dbReference type="RuleBase" id="RU003423"/>
    </source>
</evidence>
<dbReference type="Pfam" id="PF00198">
    <property type="entry name" value="2-oxoacid_dh"/>
    <property type="match status" value="1"/>
</dbReference>
<accession>A0ABQ6K605</accession>
<proteinExistence type="inferred from homology"/>
<feature type="compositionally biased region" description="Low complexity" evidence="5">
    <location>
        <begin position="120"/>
        <end position="131"/>
    </location>
</feature>
<evidence type="ECO:0000313" key="9">
    <source>
        <dbReference type="Proteomes" id="UP001157034"/>
    </source>
</evidence>
<dbReference type="PANTHER" id="PTHR23151:SF90">
    <property type="entry name" value="DIHYDROLIPOYLLYSINE-RESIDUE ACETYLTRANSFERASE COMPONENT OF PYRUVATE DEHYDROGENASE COMPLEX, MITOCHONDRIAL-RELATED"/>
    <property type="match status" value="1"/>
</dbReference>
<evidence type="ECO:0000256" key="2">
    <source>
        <dbReference type="ARBA" id="ARBA00007317"/>
    </source>
</evidence>
<sequence length="429" mass="44247">MATVVRMPSVLANVTEGAIQSWLATEGQTVAVGDPLAEIETEKAVVEYAAEVEGTVGRLLVEPGDNLAVGTPIAVILAEGEGQDQVGPALAAAGVTVGTDAGPAPVPPAAVPEQTSSPEPRVAVAPAGNPAPAAPTPTPSPSRGQRTFASPLARRLARERGIDIAGIDGTGPDGRITRRDIERVPASSAPQPTAPAAASGDAASFTDEKLTGMRRAIARRLTESKTTVPHFYVTAHVRVDRLLELRREINETAPRKVSVNDLVLKAVSGALQRVPAANAIWNGDSIRRFTGVDIAVAVAIEGGLVTPVVRAVQDLTIGRLSAVVADLAERARAGRLQQHELEGGSFSVSNLGMYGVDEFSAILNPPQSGILAVSAAKPRPVVGDDGALAVATVMTVTLSADHRVIDGAVAAEWMAALVELLEHPVGLLV</sequence>
<comment type="cofactor">
    <cofactor evidence="1 4">
        <name>(R)-lipoate</name>
        <dbReference type="ChEBI" id="CHEBI:83088"/>
    </cofactor>
</comment>
<evidence type="ECO:0000256" key="5">
    <source>
        <dbReference type="SAM" id="MobiDB-lite"/>
    </source>
</evidence>
<dbReference type="SUPFAM" id="SSF51230">
    <property type="entry name" value="Single hybrid motif"/>
    <property type="match status" value="1"/>
</dbReference>
<feature type="compositionally biased region" description="Low complexity" evidence="5">
    <location>
        <begin position="185"/>
        <end position="205"/>
    </location>
</feature>
<keyword evidence="4" id="KW-0808">Transferase</keyword>
<reference evidence="9" key="1">
    <citation type="journal article" date="2019" name="Int. J. Syst. Evol. Microbiol.">
        <title>The Global Catalogue of Microorganisms (GCM) 10K type strain sequencing project: providing services to taxonomists for standard genome sequencing and annotation.</title>
        <authorList>
            <consortium name="The Broad Institute Genomics Platform"/>
            <consortium name="The Broad Institute Genome Sequencing Center for Infectious Disease"/>
            <person name="Wu L."/>
            <person name="Ma J."/>
        </authorList>
    </citation>
    <scope>NUCLEOTIDE SEQUENCE [LARGE SCALE GENOMIC DNA]</scope>
    <source>
        <strain evidence="9">NBRC 108894</strain>
    </source>
</reference>
<dbReference type="InterPro" id="IPR045257">
    <property type="entry name" value="E2/Pdx1"/>
</dbReference>
<keyword evidence="4" id="KW-0012">Acyltransferase</keyword>
<comment type="similarity">
    <text evidence="2 4">Belongs to the 2-oxoacid dehydrogenase family.</text>
</comment>
<dbReference type="PROSITE" id="PS50968">
    <property type="entry name" value="BIOTINYL_LIPOYL"/>
    <property type="match status" value="1"/>
</dbReference>
<name>A0ABQ6K605_9MICO</name>
<dbReference type="PANTHER" id="PTHR23151">
    <property type="entry name" value="DIHYDROLIPOAMIDE ACETYL/SUCCINYL-TRANSFERASE-RELATED"/>
    <property type="match status" value="1"/>
</dbReference>
<organism evidence="8 9">
    <name type="scientific">Pseudolysinimonas kribbensis</name>
    <dbReference type="NCBI Taxonomy" id="433641"/>
    <lineage>
        <taxon>Bacteria</taxon>
        <taxon>Bacillati</taxon>
        <taxon>Actinomycetota</taxon>
        <taxon>Actinomycetes</taxon>
        <taxon>Micrococcales</taxon>
        <taxon>Microbacteriaceae</taxon>
        <taxon>Pseudolysinimonas</taxon>
    </lineage>
</organism>
<comment type="caution">
    <text evidence="8">The sequence shown here is derived from an EMBL/GenBank/DDBJ whole genome shotgun (WGS) entry which is preliminary data.</text>
</comment>
<evidence type="ECO:0000256" key="3">
    <source>
        <dbReference type="ARBA" id="ARBA00022823"/>
    </source>
</evidence>
<evidence type="ECO:0000259" key="6">
    <source>
        <dbReference type="PROSITE" id="PS50968"/>
    </source>
</evidence>
<dbReference type="InterPro" id="IPR004167">
    <property type="entry name" value="PSBD"/>
</dbReference>
<keyword evidence="9" id="KW-1185">Reference proteome</keyword>
<keyword evidence="8" id="KW-0670">Pyruvate</keyword>
<dbReference type="InterPro" id="IPR011053">
    <property type="entry name" value="Single_hybrid_motif"/>
</dbReference>
<dbReference type="Gene3D" id="2.40.50.100">
    <property type="match status" value="1"/>
</dbReference>
<dbReference type="InterPro" id="IPR000089">
    <property type="entry name" value="Biotin_lipoyl"/>
</dbReference>
<feature type="region of interest" description="Disordered" evidence="5">
    <location>
        <begin position="103"/>
        <end position="148"/>
    </location>
</feature>
<dbReference type="Gene3D" id="4.10.320.10">
    <property type="entry name" value="E3-binding domain"/>
    <property type="match status" value="1"/>
</dbReference>
<dbReference type="SUPFAM" id="SSF52777">
    <property type="entry name" value="CoA-dependent acyltransferases"/>
    <property type="match status" value="1"/>
</dbReference>
<evidence type="ECO:0000259" key="7">
    <source>
        <dbReference type="PROSITE" id="PS51826"/>
    </source>
</evidence>
<evidence type="ECO:0000256" key="1">
    <source>
        <dbReference type="ARBA" id="ARBA00001938"/>
    </source>
</evidence>
<dbReference type="Pfam" id="PF00364">
    <property type="entry name" value="Biotin_lipoyl"/>
    <property type="match status" value="1"/>
</dbReference>
<dbReference type="Pfam" id="PF02817">
    <property type="entry name" value="E3_binding"/>
    <property type="match status" value="1"/>
</dbReference>
<feature type="domain" description="Lipoyl-binding" evidence="6">
    <location>
        <begin position="2"/>
        <end position="77"/>
    </location>
</feature>
<protein>
    <recommendedName>
        <fullName evidence="4">Dihydrolipoamide acetyltransferase component of pyruvate dehydrogenase complex</fullName>
        <ecNumber evidence="4">2.3.1.-</ecNumber>
    </recommendedName>
</protein>
<dbReference type="InterPro" id="IPR023213">
    <property type="entry name" value="CAT-like_dom_sf"/>
</dbReference>
<dbReference type="CDD" id="cd06849">
    <property type="entry name" value="lipoyl_domain"/>
    <property type="match status" value="1"/>
</dbReference>
<dbReference type="PROSITE" id="PS51826">
    <property type="entry name" value="PSBD"/>
    <property type="match status" value="1"/>
</dbReference>
<dbReference type="EMBL" id="BSVB01000001">
    <property type="protein sequence ID" value="GMA95873.1"/>
    <property type="molecule type" value="Genomic_DNA"/>
</dbReference>